<feature type="signal peptide" evidence="2">
    <location>
        <begin position="1"/>
        <end position="21"/>
    </location>
</feature>
<feature type="chain" id="PRO_5019336459" evidence="2">
    <location>
        <begin position="22"/>
        <end position="415"/>
    </location>
</feature>
<dbReference type="OrthoDB" id="9791261at2"/>
<dbReference type="EMBL" id="PIQF01000003">
    <property type="protein sequence ID" value="RUO75428.1"/>
    <property type="molecule type" value="Genomic_DNA"/>
</dbReference>
<dbReference type="RefSeq" id="WP_011234871.1">
    <property type="nucleotide sequence ID" value="NZ_PIQF01000003.1"/>
</dbReference>
<keyword evidence="4" id="KW-1185">Reference proteome</keyword>
<protein>
    <submittedName>
        <fullName evidence="3">TolC family protein</fullName>
    </submittedName>
</protein>
<evidence type="ECO:0000256" key="2">
    <source>
        <dbReference type="SAM" id="SignalP"/>
    </source>
</evidence>
<evidence type="ECO:0000313" key="3">
    <source>
        <dbReference type="EMBL" id="RUO75428.1"/>
    </source>
</evidence>
<dbReference type="GeneID" id="41336807"/>
<proteinExistence type="inferred from homology"/>
<organism evidence="3 4">
    <name type="scientific">Idiomarina seosinensis</name>
    <dbReference type="NCBI Taxonomy" id="281739"/>
    <lineage>
        <taxon>Bacteria</taxon>
        <taxon>Pseudomonadati</taxon>
        <taxon>Pseudomonadota</taxon>
        <taxon>Gammaproteobacteria</taxon>
        <taxon>Alteromonadales</taxon>
        <taxon>Idiomarinaceae</taxon>
        <taxon>Idiomarina</taxon>
    </lineage>
</organism>
<reference evidence="3 4" key="1">
    <citation type="journal article" date="2011" name="Front. Microbiol.">
        <title>Genomic signatures of strain selection and enhancement in Bacillus atrophaeus var. globigii, a historical biowarfare simulant.</title>
        <authorList>
            <person name="Gibbons H.S."/>
            <person name="Broomall S.M."/>
            <person name="McNew L.A."/>
            <person name="Daligault H."/>
            <person name="Chapman C."/>
            <person name="Bruce D."/>
            <person name="Karavis M."/>
            <person name="Krepps M."/>
            <person name="McGregor P.A."/>
            <person name="Hong C."/>
            <person name="Park K.H."/>
            <person name="Akmal A."/>
            <person name="Feldman A."/>
            <person name="Lin J.S."/>
            <person name="Chang W.E."/>
            <person name="Higgs B.W."/>
            <person name="Demirev P."/>
            <person name="Lindquist J."/>
            <person name="Liem A."/>
            <person name="Fochler E."/>
            <person name="Read T.D."/>
            <person name="Tapia R."/>
            <person name="Johnson S."/>
            <person name="Bishop-Lilly K.A."/>
            <person name="Detter C."/>
            <person name="Han C."/>
            <person name="Sozhamannan S."/>
            <person name="Rosenzweig C.N."/>
            <person name="Skowronski E.W."/>
        </authorList>
    </citation>
    <scope>NUCLEOTIDE SEQUENCE [LARGE SCALE GENOMIC DNA]</scope>
    <source>
        <strain evidence="3 4">CL-SP19</strain>
    </source>
</reference>
<dbReference type="GO" id="GO:0015562">
    <property type="term" value="F:efflux transmembrane transporter activity"/>
    <property type="evidence" value="ECO:0007669"/>
    <property type="project" value="InterPro"/>
</dbReference>
<comment type="caution">
    <text evidence="3">The sequence shown here is derived from an EMBL/GenBank/DDBJ whole genome shotgun (WGS) entry which is preliminary data.</text>
</comment>
<evidence type="ECO:0000256" key="1">
    <source>
        <dbReference type="ARBA" id="ARBA00007613"/>
    </source>
</evidence>
<gene>
    <name evidence="3" type="ORF">CWI81_10680</name>
</gene>
<dbReference type="Proteomes" id="UP000287908">
    <property type="component" value="Unassembled WGS sequence"/>
</dbReference>
<keyword evidence="2" id="KW-0732">Signal</keyword>
<dbReference type="Gene3D" id="1.20.1600.10">
    <property type="entry name" value="Outer membrane efflux proteins (OEP)"/>
    <property type="match status" value="1"/>
</dbReference>
<dbReference type="AlphaFoldDB" id="A0A432ZBW0"/>
<sequence>MKYLYFVAAFCLGALVPVATAATTDLKLKEALQKTIKNNPELLEYDYKIRAAGALIEQAEFSANPRVSAEIENFAGSGRLEGISNSQLTVSFSQLIELGDKRQLRVKAATEKEKAQRAEFEYRQIEVLAETTQRFYDILKLQQVAHTSERQIQRTERLIKVAQERVEAGAVPKSEVIRIKLQLERQYAFSDELNGKLKKQQAELASMWAGELNFTRVSGDFTFPLSLPEKANVLSAVNRAPEYLRLLDSEQLLQAQARALAADSKSDITVGVGARYNNEFDDVGLIVQASMPLQFTDPNVGRIKQSRLLHQSILAQQKQVRQQLKSLALSLVHSLQTHQSYLQKINQRLMPLSEQLLAQTQQGYARGTHSLLQVLDAQTELAKLEYEKISRQHAIYSDIIELERMTGQPFLGVQQ</sequence>
<accession>A0A432ZBW0</accession>
<dbReference type="InterPro" id="IPR003423">
    <property type="entry name" value="OMP_efflux"/>
</dbReference>
<dbReference type="Pfam" id="PF02321">
    <property type="entry name" value="OEP"/>
    <property type="match status" value="1"/>
</dbReference>
<dbReference type="InterPro" id="IPR010131">
    <property type="entry name" value="MdtP/NodT-like"/>
</dbReference>
<dbReference type="PANTHER" id="PTHR30203:SF24">
    <property type="entry name" value="BLR4935 PROTEIN"/>
    <property type="match status" value="1"/>
</dbReference>
<name>A0A432ZBW0_9GAMM</name>
<dbReference type="PANTHER" id="PTHR30203">
    <property type="entry name" value="OUTER MEMBRANE CATION EFFLUX PROTEIN"/>
    <property type="match status" value="1"/>
</dbReference>
<evidence type="ECO:0000313" key="4">
    <source>
        <dbReference type="Proteomes" id="UP000287908"/>
    </source>
</evidence>
<comment type="similarity">
    <text evidence="1">Belongs to the outer membrane factor (OMF) (TC 1.B.17) family.</text>
</comment>
<dbReference type="SUPFAM" id="SSF56954">
    <property type="entry name" value="Outer membrane efflux proteins (OEP)"/>
    <property type="match status" value="1"/>
</dbReference>